<dbReference type="Proteomes" id="UP000244178">
    <property type="component" value="Unassembled WGS sequence"/>
</dbReference>
<gene>
    <name evidence="2" type="ORF">C5U62_32210</name>
</gene>
<accession>A0A2T6GB58</accession>
<protein>
    <submittedName>
        <fullName evidence="2">Uncharacterized protein</fullName>
    </submittedName>
</protein>
<name>A0A2T6GB58_9PSED</name>
<feature type="compositionally biased region" description="Basic and acidic residues" evidence="1">
    <location>
        <begin position="132"/>
        <end position="155"/>
    </location>
</feature>
<proteinExistence type="predicted"/>
<feature type="region of interest" description="Disordered" evidence="1">
    <location>
        <begin position="118"/>
        <end position="155"/>
    </location>
</feature>
<dbReference type="AlphaFoldDB" id="A0A2T6GB58"/>
<sequence>MTRVPLNLDTFHASRLMIETVQQAFAYPERLARIDAAAMLGSVLLTLRSLHALNNQLVDEVRHLESLLDAPERHNFARGAVLEAAHQRQRRSSSHDSGKTRHHTISTAAALNNWHAHLTDTNTGMHPGLGSDEGRLANESEPRTETNEQESSHGH</sequence>
<reference evidence="2 3" key="1">
    <citation type="submission" date="2018-03" db="EMBL/GenBank/DDBJ databases">
        <title>Draft genome sequence of the plant growth promoting rhizobacterium Pseudomonas protegens strain BNJ-SS-45 isolated from wheat (Triticum aestivum) rhizosphere.</title>
        <authorList>
            <person name="Bajpai A."/>
            <person name="Shende K."/>
            <person name="Meena N."/>
            <person name="Upadhyayula S.R."/>
            <person name="Suravajhala P."/>
            <person name="Medicherla K.M."/>
            <person name="Johri B.N."/>
        </authorList>
    </citation>
    <scope>NUCLEOTIDE SEQUENCE [LARGE SCALE GENOMIC DNA]</scope>
    <source>
        <strain evidence="2 3">BNJ-SS-45</strain>
    </source>
</reference>
<organism evidence="2 3">
    <name type="scientific">Pseudomonas protegens</name>
    <dbReference type="NCBI Taxonomy" id="380021"/>
    <lineage>
        <taxon>Bacteria</taxon>
        <taxon>Pseudomonadati</taxon>
        <taxon>Pseudomonadota</taxon>
        <taxon>Gammaproteobacteria</taxon>
        <taxon>Pseudomonadales</taxon>
        <taxon>Pseudomonadaceae</taxon>
        <taxon>Pseudomonas</taxon>
    </lineage>
</organism>
<evidence type="ECO:0000313" key="3">
    <source>
        <dbReference type="Proteomes" id="UP000244178"/>
    </source>
</evidence>
<evidence type="ECO:0000256" key="1">
    <source>
        <dbReference type="SAM" id="MobiDB-lite"/>
    </source>
</evidence>
<feature type="region of interest" description="Disordered" evidence="1">
    <location>
        <begin position="84"/>
        <end position="103"/>
    </location>
</feature>
<evidence type="ECO:0000313" key="2">
    <source>
        <dbReference type="EMBL" id="PUA41389.1"/>
    </source>
</evidence>
<comment type="caution">
    <text evidence="2">The sequence shown here is derived from an EMBL/GenBank/DDBJ whole genome shotgun (WGS) entry which is preliminary data.</text>
</comment>
<dbReference type="EMBL" id="PYJM01000014">
    <property type="protein sequence ID" value="PUA41389.1"/>
    <property type="molecule type" value="Genomic_DNA"/>
</dbReference>
<dbReference type="RefSeq" id="WP_108546530.1">
    <property type="nucleotide sequence ID" value="NZ_PYJM01000014.1"/>
</dbReference>